<feature type="chain" id="PRO_5012607881" evidence="1">
    <location>
        <begin position="24"/>
        <end position="117"/>
    </location>
</feature>
<dbReference type="AlphaFoldDB" id="A0A2A5J2B6"/>
<protein>
    <submittedName>
        <fullName evidence="2">Uncharacterized protein</fullName>
    </submittedName>
</protein>
<feature type="signal peptide" evidence="1">
    <location>
        <begin position="1"/>
        <end position="23"/>
    </location>
</feature>
<keyword evidence="1" id="KW-0732">Signal</keyword>
<organism evidence="2 3">
    <name type="scientific">Bacillus pumilus</name>
    <name type="common">Bacillus mesentericus</name>
    <dbReference type="NCBI Taxonomy" id="1408"/>
    <lineage>
        <taxon>Bacteria</taxon>
        <taxon>Bacillati</taxon>
        <taxon>Bacillota</taxon>
        <taxon>Bacilli</taxon>
        <taxon>Bacillales</taxon>
        <taxon>Bacillaceae</taxon>
        <taxon>Bacillus</taxon>
    </lineage>
</organism>
<evidence type="ECO:0000256" key="1">
    <source>
        <dbReference type="SAM" id="SignalP"/>
    </source>
</evidence>
<dbReference type="PROSITE" id="PS51257">
    <property type="entry name" value="PROKAR_LIPOPROTEIN"/>
    <property type="match status" value="1"/>
</dbReference>
<dbReference type="Proteomes" id="UP000228754">
    <property type="component" value="Unassembled WGS sequence"/>
</dbReference>
<name>A0A2A5J2B6_BACPU</name>
<dbReference type="EMBL" id="NKHG01000005">
    <property type="protein sequence ID" value="PCK23512.1"/>
    <property type="molecule type" value="Genomic_DNA"/>
</dbReference>
<comment type="caution">
    <text evidence="2">The sequence shown here is derived from an EMBL/GenBank/DDBJ whole genome shotgun (WGS) entry which is preliminary data.</text>
</comment>
<evidence type="ECO:0000313" key="3">
    <source>
        <dbReference type="Proteomes" id="UP000228754"/>
    </source>
</evidence>
<evidence type="ECO:0000313" key="2">
    <source>
        <dbReference type="EMBL" id="PCK23512.1"/>
    </source>
</evidence>
<accession>A0A2A5J2B6</accession>
<proteinExistence type="predicted"/>
<gene>
    <name evidence="2" type="ORF">CEY02_00785</name>
</gene>
<reference evidence="2 3" key="1">
    <citation type="submission" date="2017-06" db="EMBL/GenBank/DDBJ databases">
        <title>Draft Genome Sequence of Bacillus sp Strain 36R Isolated from saline sediment at Atanasia, Sonora, Mexico.</title>
        <authorList>
            <person name="Sanchez Diaz R."/>
            <person name="Quiroz Macias M.E."/>
            <person name="Ibarra Gamez J.C."/>
            <person name="Enciso Ibarra J."/>
            <person name="Gomez Gil B."/>
            <person name="Galaviz Silva L."/>
        </authorList>
    </citation>
    <scope>NUCLEOTIDE SEQUENCE [LARGE SCALE GENOMIC DNA]</scope>
    <source>
        <strain evidence="2 3">36R_ATNSAL</strain>
    </source>
</reference>
<dbReference type="OrthoDB" id="9952177at2"/>
<sequence length="117" mass="13122">MKKILLVLFLVLAGCNSAPQNKADNQTATAEEKTESVEAKSEFGFTLNDFIDEYNTNLDSIDMSVIEEPLSRLDSSREINETDDNFVQVLAKEEDNDNPDRDYIISGLFKQGSILLL</sequence>